<dbReference type="EMBL" id="HBIV01004699">
    <property type="protein sequence ID" value="CAE0648880.1"/>
    <property type="molecule type" value="Transcribed_RNA"/>
</dbReference>
<gene>
    <name evidence="2" type="ORF">LGLO00237_LOCUS3311</name>
</gene>
<evidence type="ECO:0000313" key="2">
    <source>
        <dbReference type="EMBL" id="CAE0648880.1"/>
    </source>
</evidence>
<dbReference type="AlphaFoldDB" id="A0A7S3YE50"/>
<name>A0A7S3YE50_9EUKA</name>
<proteinExistence type="predicted"/>
<sequence length="374" mass="41025">MHSPQSLLSTALLLLLNFHAAVGSEGDDHAFEWGASFELLANESYVWQAQKTGCPVENQTYVDPSMMFVLVPLDNSTVEGLKAAEETAEELLEGDLTVVTPALQSIEPGVGIQLVFDSEASTSMFPFTVSKGGAYGIFTEHVPDEFEFDEHYLVTANGDDVEPVALLIEEDGHSHGHTTECLEPTDRPDCSCLVGDLGELDCANTTSVEEAMQYLNDNKCNEGCNCYDEGCAMNFYFVDMHHSACDENALPMAVEEGFHDFEGACQRCYESPHQNPALEACNPIDCKDYDSITSNITYLSTPSNDCITSQCAAGDCQASWQTVIAYHDTCCDEDLPETIEESFHDFEEVCLFGCNVQAPEGYEVDCTLPKNMVM</sequence>
<accession>A0A7S3YE50</accession>
<reference evidence="2" key="1">
    <citation type="submission" date="2021-01" db="EMBL/GenBank/DDBJ databases">
        <authorList>
            <person name="Corre E."/>
            <person name="Pelletier E."/>
            <person name="Niang G."/>
            <person name="Scheremetjew M."/>
            <person name="Finn R."/>
            <person name="Kale V."/>
            <person name="Holt S."/>
            <person name="Cochrane G."/>
            <person name="Meng A."/>
            <person name="Brown T."/>
            <person name="Cohen L."/>
        </authorList>
    </citation>
    <scope>NUCLEOTIDE SEQUENCE</scope>
    <source>
        <strain evidence="2">CCCM811</strain>
    </source>
</reference>
<evidence type="ECO:0008006" key="3">
    <source>
        <dbReference type="Google" id="ProtNLM"/>
    </source>
</evidence>
<organism evidence="2">
    <name type="scientific">Lotharella globosa</name>
    <dbReference type="NCBI Taxonomy" id="91324"/>
    <lineage>
        <taxon>Eukaryota</taxon>
        <taxon>Sar</taxon>
        <taxon>Rhizaria</taxon>
        <taxon>Cercozoa</taxon>
        <taxon>Chlorarachniophyceae</taxon>
        <taxon>Lotharella</taxon>
    </lineage>
</organism>
<evidence type="ECO:0000256" key="1">
    <source>
        <dbReference type="SAM" id="SignalP"/>
    </source>
</evidence>
<feature type="chain" id="PRO_5031547790" description="Spondin domain-containing protein" evidence="1">
    <location>
        <begin position="24"/>
        <end position="374"/>
    </location>
</feature>
<keyword evidence="1" id="KW-0732">Signal</keyword>
<protein>
    <recommendedName>
        <fullName evidence="3">Spondin domain-containing protein</fullName>
    </recommendedName>
</protein>
<feature type="signal peptide" evidence="1">
    <location>
        <begin position="1"/>
        <end position="23"/>
    </location>
</feature>